<dbReference type="AlphaFoldDB" id="A0A6J5FJX4"/>
<keyword evidence="2" id="KW-1185">Reference proteome</keyword>
<evidence type="ECO:0000313" key="2">
    <source>
        <dbReference type="Proteomes" id="UP000494119"/>
    </source>
</evidence>
<evidence type="ECO:0000313" key="1">
    <source>
        <dbReference type="EMBL" id="CAB3779252.1"/>
    </source>
</evidence>
<dbReference type="Pfam" id="PF05772">
    <property type="entry name" value="NinB"/>
    <property type="match status" value="1"/>
</dbReference>
<accession>A0A6J5FJX4</accession>
<dbReference type="EMBL" id="CADIKL010000003">
    <property type="protein sequence ID" value="CAB3779252.1"/>
    <property type="molecule type" value="Genomic_DNA"/>
</dbReference>
<dbReference type="Proteomes" id="UP000494119">
    <property type="component" value="Unassembled WGS sequence"/>
</dbReference>
<proteinExistence type="predicted"/>
<dbReference type="RefSeq" id="WP_175194224.1">
    <property type="nucleotide sequence ID" value="NZ_CADIKL010000003.1"/>
</dbReference>
<protein>
    <recommendedName>
        <fullName evidence="3">NinB protein</fullName>
    </recommendedName>
</protein>
<dbReference type="InterPro" id="IPR008711">
    <property type="entry name" value="Recombinase_NinB"/>
</dbReference>
<dbReference type="InterPro" id="IPR036619">
    <property type="entry name" value="NinB_sf"/>
</dbReference>
<dbReference type="SUPFAM" id="SSF103370">
    <property type="entry name" value="NinB"/>
    <property type="match status" value="1"/>
</dbReference>
<sequence>MDKQIFTLTRTNRRFVAETIRDSPDGHMVIVSEPTRTLDQNALLWPLLTEVSRQVVWYGRKLSQNQWKSFFTAALFGMDVVPNMDGTGFVALGERTSTMSKKKFSELIELIFAFGAERNVRFAAPKDQYLARV</sequence>
<dbReference type="Gene3D" id="1.10.3790.10">
    <property type="entry name" value="NinB"/>
    <property type="match status" value="1"/>
</dbReference>
<evidence type="ECO:0008006" key="3">
    <source>
        <dbReference type="Google" id="ProtNLM"/>
    </source>
</evidence>
<name>A0A6J5FJX4_9BURK</name>
<reference evidence="1 2" key="1">
    <citation type="submission" date="2020-04" db="EMBL/GenBank/DDBJ databases">
        <authorList>
            <person name="De Canck E."/>
        </authorList>
    </citation>
    <scope>NUCLEOTIDE SEQUENCE [LARGE SCALE GENOMIC DNA]</scope>
    <source>
        <strain evidence="1 2">LMG 28688</strain>
    </source>
</reference>
<gene>
    <name evidence="1" type="ORF">LMG28688_00779</name>
</gene>
<organism evidence="1 2">
    <name type="scientific">Paraburkholderia caffeinitolerans</name>
    <dbReference type="NCBI Taxonomy" id="1723730"/>
    <lineage>
        <taxon>Bacteria</taxon>
        <taxon>Pseudomonadati</taxon>
        <taxon>Pseudomonadota</taxon>
        <taxon>Betaproteobacteria</taxon>
        <taxon>Burkholderiales</taxon>
        <taxon>Burkholderiaceae</taxon>
        <taxon>Paraburkholderia</taxon>
    </lineage>
</organism>